<dbReference type="SUPFAM" id="SSF47459">
    <property type="entry name" value="HLH, helix-loop-helix DNA-binding domain"/>
    <property type="match status" value="1"/>
</dbReference>
<dbReference type="InterPro" id="IPR054502">
    <property type="entry name" value="bHLH-TF_ACT-like_plant"/>
</dbReference>
<keyword evidence="2" id="KW-0805">Transcription regulation</keyword>
<evidence type="ECO:0000256" key="5">
    <source>
        <dbReference type="ARBA" id="ARBA00023242"/>
    </source>
</evidence>
<reference evidence="9" key="2">
    <citation type="submission" date="2025-08" db="UniProtKB">
        <authorList>
            <consortium name="RefSeq"/>
        </authorList>
    </citation>
    <scope>IDENTIFICATION</scope>
    <source>
        <tissue evidence="9">Leaf</tissue>
    </source>
</reference>
<keyword evidence="6" id="KW-0175">Coiled coil</keyword>
<accession>A0ABM0YQR0</accession>
<dbReference type="GeneID" id="104781519"/>
<feature type="domain" description="Plant bHLH transcription factor ACT-like" evidence="7">
    <location>
        <begin position="71"/>
        <end position="149"/>
    </location>
</feature>
<keyword evidence="3" id="KW-0238">DNA-binding</keyword>
<proteinExistence type="predicted"/>
<dbReference type="Proteomes" id="UP000694864">
    <property type="component" value="Chromosome 4"/>
</dbReference>
<evidence type="ECO:0000256" key="6">
    <source>
        <dbReference type="SAM" id="Coils"/>
    </source>
</evidence>
<keyword evidence="4" id="KW-0804">Transcription</keyword>
<dbReference type="InterPro" id="IPR051358">
    <property type="entry name" value="TF_AMS/ICE1/BHLH6-like"/>
</dbReference>
<evidence type="ECO:0000259" key="7">
    <source>
        <dbReference type="Pfam" id="PF22754"/>
    </source>
</evidence>
<feature type="coiled-coil region" evidence="6">
    <location>
        <begin position="34"/>
        <end position="61"/>
    </location>
</feature>
<evidence type="ECO:0000256" key="3">
    <source>
        <dbReference type="ARBA" id="ARBA00023125"/>
    </source>
</evidence>
<dbReference type="RefSeq" id="XP_010504519.1">
    <property type="nucleotide sequence ID" value="XM_010506217.2"/>
</dbReference>
<dbReference type="Pfam" id="PF22754">
    <property type="entry name" value="bHLH-TF_ACT-like_plant"/>
    <property type="match status" value="1"/>
</dbReference>
<evidence type="ECO:0000313" key="9">
    <source>
        <dbReference type="RefSeq" id="XP_010504519.1"/>
    </source>
</evidence>
<dbReference type="InterPro" id="IPR036638">
    <property type="entry name" value="HLH_DNA-bd_sf"/>
</dbReference>
<evidence type="ECO:0000256" key="4">
    <source>
        <dbReference type="ARBA" id="ARBA00023163"/>
    </source>
</evidence>
<evidence type="ECO:0000256" key="1">
    <source>
        <dbReference type="ARBA" id="ARBA00004123"/>
    </source>
</evidence>
<organism evidence="8 9">
    <name type="scientific">Camelina sativa</name>
    <name type="common">False flax</name>
    <name type="synonym">Myagrum sativum</name>
    <dbReference type="NCBI Taxonomy" id="90675"/>
    <lineage>
        <taxon>Eukaryota</taxon>
        <taxon>Viridiplantae</taxon>
        <taxon>Streptophyta</taxon>
        <taxon>Embryophyta</taxon>
        <taxon>Tracheophyta</taxon>
        <taxon>Spermatophyta</taxon>
        <taxon>Magnoliopsida</taxon>
        <taxon>eudicotyledons</taxon>
        <taxon>Gunneridae</taxon>
        <taxon>Pentapetalae</taxon>
        <taxon>rosids</taxon>
        <taxon>malvids</taxon>
        <taxon>Brassicales</taxon>
        <taxon>Brassicaceae</taxon>
        <taxon>Camelineae</taxon>
        <taxon>Camelina</taxon>
    </lineage>
</organism>
<dbReference type="PANTHER" id="PTHR31945">
    <property type="entry name" value="TRANSCRIPTION FACTOR SCREAM2-RELATED"/>
    <property type="match status" value="1"/>
</dbReference>
<gene>
    <name evidence="9" type="primary">LOC104781519</name>
</gene>
<protein>
    <submittedName>
        <fullName evidence="9">Uncharacterized protein LOC104781519</fullName>
    </submittedName>
</protein>
<name>A0ABM0YQR0_CAMSA</name>
<evidence type="ECO:0000313" key="8">
    <source>
        <dbReference type="Proteomes" id="UP000694864"/>
    </source>
</evidence>
<comment type="subcellular location">
    <subcellularLocation>
        <location evidence="1">Nucleus</location>
    </subcellularLocation>
</comment>
<sequence length="156" mass="17426">MVSREHKRGSSLREKFHLLRSITNSHAESERSIIVDASKYIKKLKQKVEKLNNENMSEQSFCDPSDSNPTVTVETLEKGFMIKVMSEKNEEGMLVCVLETFEDLGLDVVEARASCTDTFSLRAIGSSHNDDGDSMDAEGVRQAVAEAIRTWSDSHA</sequence>
<evidence type="ECO:0000256" key="2">
    <source>
        <dbReference type="ARBA" id="ARBA00023015"/>
    </source>
</evidence>
<keyword evidence="8" id="KW-1185">Reference proteome</keyword>
<reference evidence="8" key="1">
    <citation type="journal article" date="2014" name="Nat. Commun.">
        <title>The emerging biofuel crop Camelina sativa retains a highly undifferentiated hexaploid genome structure.</title>
        <authorList>
            <person name="Kagale S."/>
            <person name="Koh C."/>
            <person name="Nixon J."/>
            <person name="Bollina V."/>
            <person name="Clarke W.E."/>
            <person name="Tuteja R."/>
            <person name="Spillane C."/>
            <person name="Robinson S.J."/>
            <person name="Links M.G."/>
            <person name="Clarke C."/>
            <person name="Higgins E.E."/>
            <person name="Huebert T."/>
            <person name="Sharpe A.G."/>
            <person name="Parkin I.A."/>
        </authorList>
    </citation>
    <scope>NUCLEOTIDE SEQUENCE [LARGE SCALE GENOMIC DNA]</scope>
    <source>
        <strain evidence="8">cv. DH55</strain>
    </source>
</reference>
<keyword evidence="5" id="KW-0539">Nucleus</keyword>
<dbReference type="PANTHER" id="PTHR31945:SF57">
    <property type="entry name" value="GENOME ASSEMBLY, CHROMOSOME: A07"/>
    <property type="match status" value="1"/>
</dbReference>